<keyword evidence="1" id="KW-0812">Transmembrane</keyword>
<proteinExistence type="predicted"/>
<reference evidence="3" key="1">
    <citation type="journal article" date="2019" name="Int. J. Syst. Evol. Microbiol.">
        <title>The Global Catalogue of Microorganisms (GCM) 10K type strain sequencing project: providing services to taxonomists for standard genome sequencing and annotation.</title>
        <authorList>
            <consortium name="The Broad Institute Genomics Platform"/>
            <consortium name="The Broad Institute Genome Sequencing Center for Infectious Disease"/>
            <person name="Wu L."/>
            <person name="Ma J."/>
        </authorList>
    </citation>
    <scope>NUCLEOTIDE SEQUENCE [LARGE SCALE GENOMIC DNA]</scope>
    <source>
        <strain evidence="3">PCU 266</strain>
    </source>
</reference>
<feature type="transmembrane region" description="Helical" evidence="1">
    <location>
        <begin position="33"/>
        <end position="59"/>
    </location>
</feature>
<keyword evidence="1" id="KW-0472">Membrane</keyword>
<name>A0ABW0AJ12_9ACTN</name>
<keyword evidence="1" id="KW-1133">Transmembrane helix</keyword>
<protein>
    <submittedName>
        <fullName evidence="2">Uncharacterized protein</fullName>
    </submittedName>
</protein>
<accession>A0ABW0AJ12</accession>
<organism evidence="2 3">
    <name type="scientific">Streptomyces amakusaensis</name>
    <dbReference type="NCBI Taxonomy" id="67271"/>
    <lineage>
        <taxon>Bacteria</taxon>
        <taxon>Bacillati</taxon>
        <taxon>Actinomycetota</taxon>
        <taxon>Actinomycetes</taxon>
        <taxon>Kitasatosporales</taxon>
        <taxon>Streptomycetaceae</taxon>
        <taxon>Streptomyces</taxon>
    </lineage>
</organism>
<comment type="caution">
    <text evidence="2">The sequence shown here is derived from an EMBL/GenBank/DDBJ whole genome shotgun (WGS) entry which is preliminary data.</text>
</comment>
<evidence type="ECO:0000256" key="1">
    <source>
        <dbReference type="SAM" id="Phobius"/>
    </source>
</evidence>
<sequence>MTKWDAENQQWDPVRSQEIHRDRAGVLERRLRAAAIALAAVVLGTVTIGGMVLTAQHLWS</sequence>
<evidence type="ECO:0000313" key="2">
    <source>
        <dbReference type="EMBL" id="MFC5152638.1"/>
    </source>
</evidence>
<dbReference type="EMBL" id="JBHSKP010000006">
    <property type="protein sequence ID" value="MFC5152638.1"/>
    <property type="molecule type" value="Genomic_DNA"/>
</dbReference>
<dbReference type="RefSeq" id="WP_344477926.1">
    <property type="nucleotide sequence ID" value="NZ_BAAASB010000009.1"/>
</dbReference>
<evidence type="ECO:0000313" key="3">
    <source>
        <dbReference type="Proteomes" id="UP001596160"/>
    </source>
</evidence>
<gene>
    <name evidence="2" type="ORF">ACFPRH_12910</name>
</gene>
<dbReference type="Proteomes" id="UP001596160">
    <property type="component" value="Unassembled WGS sequence"/>
</dbReference>
<keyword evidence="3" id="KW-1185">Reference proteome</keyword>